<comment type="caution">
    <text evidence="2">The sequence shown here is derived from an EMBL/GenBank/DDBJ whole genome shotgun (WGS) entry which is preliminary data.</text>
</comment>
<accession>A0A2P7YDW6</accession>
<evidence type="ECO:0000313" key="3">
    <source>
        <dbReference type="Proteomes" id="UP000243723"/>
    </source>
</evidence>
<dbReference type="Proteomes" id="UP000243723">
    <property type="component" value="Unassembled WGS sequence"/>
</dbReference>
<dbReference type="AlphaFoldDB" id="A0A2P7YDW6"/>
<name>A0A2P7YDW6_9PEZI</name>
<evidence type="ECO:0000313" key="2">
    <source>
        <dbReference type="EMBL" id="PSK34154.1"/>
    </source>
</evidence>
<gene>
    <name evidence="2" type="ORF">B9Z65_8480</name>
</gene>
<evidence type="ECO:0000256" key="1">
    <source>
        <dbReference type="SAM" id="MobiDB-lite"/>
    </source>
</evidence>
<reference evidence="2 3" key="1">
    <citation type="submission" date="2017-05" db="EMBL/GenBank/DDBJ databases">
        <title>Draft genome sequence of Elsinoe australis.</title>
        <authorList>
            <person name="Cheng Q."/>
        </authorList>
    </citation>
    <scope>NUCLEOTIDE SEQUENCE [LARGE SCALE GENOMIC DNA]</scope>
    <source>
        <strain evidence="2 3">NL1</strain>
    </source>
</reference>
<proteinExistence type="predicted"/>
<keyword evidence="2" id="KW-0472">Membrane</keyword>
<dbReference type="OrthoDB" id="5366606at2759"/>
<dbReference type="EMBL" id="NHZQ01000447">
    <property type="protein sequence ID" value="PSK34154.1"/>
    <property type="molecule type" value="Genomic_DNA"/>
</dbReference>
<keyword evidence="3" id="KW-1185">Reference proteome</keyword>
<organism evidence="2 3">
    <name type="scientific">Elsinoe australis</name>
    <dbReference type="NCBI Taxonomy" id="40998"/>
    <lineage>
        <taxon>Eukaryota</taxon>
        <taxon>Fungi</taxon>
        <taxon>Dikarya</taxon>
        <taxon>Ascomycota</taxon>
        <taxon>Pezizomycotina</taxon>
        <taxon>Dothideomycetes</taxon>
        <taxon>Dothideomycetidae</taxon>
        <taxon>Myriangiales</taxon>
        <taxon>Elsinoaceae</taxon>
        <taxon>Elsinoe</taxon>
    </lineage>
</organism>
<feature type="region of interest" description="Disordered" evidence="1">
    <location>
        <begin position="26"/>
        <end position="60"/>
    </location>
</feature>
<sequence length="144" mass="15547">MPRIMAPPPSGEFSVALIKPFNGKPTHTIHITGEPNRPATILSSHDAGSGNKTEKTGQMSADDVQELMRLTSQLRGLPSDASKDIYGANVRLELHTFEINWTNAEDDPSGDVNSLGDESKQTFKDVADSIDAAARTFAKQDNPV</sequence>
<protein>
    <submittedName>
        <fullName evidence="2">Transmembrane protein 69</fullName>
    </submittedName>
</protein>
<keyword evidence="2" id="KW-0812">Transmembrane</keyword>